<comment type="caution">
    <text evidence="3">The sequence shown here is derived from an EMBL/GenBank/DDBJ whole genome shotgun (WGS) entry which is preliminary data.</text>
</comment>
<keyword evidence="1" id="KW-0863">Zinc-finger</keyword>
<protein>
    <recommendedName>
        <fullName evidence="2">C2H2-type domain-containing protein</fullName>
    </recommendedName>
</protein>
<organism evidence="3 4">
    <name type="scientific">Porites lobata</name>
    <dbReference type="NCBI Taxonomy" id="104759"/>
    <lineage>
        <taxon>Eukaryota</taxon>
        <taxon>Metazoa</taxon>
        <taxon>Cnidaria</taxon>
        <taxon>Anthozoa</taxon>
        <taxon>Hexacorallia</taxon>
        <taxon>Scleractinia</taxon>
        <taxon>Fungiina</taxon>
        <taxon>Poritidae</taxon>
        <taxon>Porites</taxon>
    </lineage>
</organism>
<evidence type="ECO:0000259" key="2">
    <source>
        <dbReference type="PROSITE" id="PS50157"/>
    </source>
</evidence>
<dbReference type="EMBL" id="CALNXK010000176">
    <property type="protein sequence ID" value="CAH3172708.1"/>
    <property type="molecule type" value="Genomic_DNA"/>
</dbReference>
<dbReference type="InterPro" id="IPR046496">
    <property type="entry name" value="DUF6589"/>
</dbReference>
<dbReference type="PROSITE" id="PS00028">
    <property type="entry name" value="ZINC_FINGER_C2H2_1"/>
    <property type="match status" value="1"/>
</dbReference>
<keyword evidence="4" id="KW-1185">Reference proteome</keyword>
<feature type="domain" description="C2H2-type" evidence="2">
    <location>
        <begin position="5"/>
        <end position="34"/>
    </location>
</feature>
<proteinExistence type="predicted"/>
<accession>A0ABN8R4E6</accession>
<evidence type="ECO:0000256" key="1">
    <source>
        <dbReference type="PROSITE-ProRule" id="PRU00042"/>
    </source>
</evidence>
<keyword evidence="1" id="KW-0479">Metal-binding</keyword>
<keyword evidence="1" id="KW-0862">Zinc</keyword>
<sequence>MYGYYKCRGPCTLVFATDATRKRHERVQHADAEITPNEPNSEEAPCVDDSILNYHNSRLQIGLLLMNIADGMKDGDGYRLVNCYKFVLLFAYQFHNTKYAYAVLLFFIQIYAVLSEEEAFCLIFNRFINSKGKCGGNIPLDLFMEHLNLLLKRLAKGMGANVTSASLQRAAQSIVPLNKVMETIYKDCNKVKRSGHHGNTDPEETVSIIVKDLISGKVFETSPGRKGYPSFQKFKSNVLDIDYRDFFFSGQKTGFMTGKRFMK</sequence>
<name>A0ABN8R4E6_9CNID</name>
<dbReference type="InterPro" id="IPR013087">
    <property type="entry name" value="Znf_C2H2_type"/>
</dbReference>
<evidence type="ECO:0000313" key="3">
    <source>
        <dbReference type="EMBL" id="CAH3172708.1"/>
    </source>
</evidence>
<evidence type="ECO:0000313" key="4">
    <source>
        <dbReference type="Proteomes" id="UP001159405"/>
    </source>
</evidence>
<dbReference type="Proteomes" id="UP001159405">
    <property type="component" value="Unassembled WGS sequence"/>
</dbReference>
<gene>
    <name evidence="3" type="ORF">PLOB_00013316</name>
</gene>
<dbReference type="PROSITE" id="PS50157">
    <property type="entry name" value="ZINC_FINGER_C2H2_2"/>
    <property type="match status" value="1"/>
</dbReference>
<dbReference type="Pfam" id="PF20231">
    <property type="entry name" value="DUF6589"/>
    <property type="match status" value="1"/>
</dbReference>
<reference evidence="3 4" key="1">
    <citation type="submission" date="2022-05" db="EMBL/GenBank/DDBJ databases">
        <authorList>
            <consortium name="Genoscope - CEA"/>
            <person name="William W."/>
        </authorList>
    </citation>
    <scope>NUCLEOTIDE SEQUENCE [LARGE SCALE GENOMIC DNA]</scope>
</reference>